<dbReference type="NCBIfam" id="NF033542">
    <property type="entry name" value="transpos_IS110"/>
    <property type="match status" value="1"/>
</dbReference>
<name>A0A4Q7Z2F0_9BACT</name>
<dbReference type="Proteomes" id="UP000292958">
    <property type="component" value="Unassembled WGS sequence"/>
</dbReference>
<keyword evidence="4" id="KW-1185">Reference proteome</keyword>
<dbReference type="GO" id="GO:0004803">
    <property type="term" value="F:transposase activity"/>
    <property type="evidence" value="ECO:0007669"/>
    <property type="project" value="InterPro"/>
</dbReference>
<feature type="domain" description="Transposase IS110-like N-terminal" evidence="1">
    <location>
        <begin position="3"/>
        <end position="130"/>
    </location>
</feature>
<comment type="caution">
    <text evidence="3">The sequence shown here is derived from an EMBL/GenBank/DDBJ whole genome shotgun (WGS) entry which is preliminary data.</text>
</comment>
<evidence type="ECO:0000259" key="2">
    <source>
        <dbReference type="Pfam" id="PF02371"/>
    </source>
</evidence>
<dbReference type="InterPro" id="IPR047650">
    <property type="entry name" value="Transpos_IS110"/>
</dbReference>
<dbReference type="GO" id="GO:0006313">
    <property type="term" value="P:DNA transposition"/>
    <property type="evidence" value="ECO:0007669"/>
    <property type="project" value="InterPro"/>
</dbReference>
<dbReference type="InterPro" id="IPR002525">
    <property type="entry name" value="Transp_IS110-like_N"/>
</dbReference>
<evidence type="ECO:0000259" key="1">
    <source>
        <dbReference type="Pfam" id="PF01548"/>
    </source>
</evidence>
<sequence length="325" mass="36372">MKDVSGTVLSEGTIAATRAQLDAWVKTLPTPWTVAMEATMFTGWIYDHLLPHAAAVKVAHPLMLRAIAAAKKKNDRIDASKICDCLRCDFLPECHMVSAEVRERRRTLRYRKLLVRQNVQLRNKVSQMLMESGVVYNKQKLHKVGYFKELMETNPDISRELKPLLAICRETIVRIGKTESALIRSLRRDPLLQARVERLMTIPAVGPITALTWVLEVDDVARFHSVKQAVSYCGLCGAERSSAETIKRMPISKQRNKHLQSVLIEAAKLAPRLSPELAVVYDTEKQKGHANRASIAVARKLVAYLLAVDRSGGEFVVAGERRAAA</sequence>
<dbReference type="GO" id="GO:0003677">
    <property type="term" value="F:DNA binding"/>
    <property type="evidence" value="ECO:0007669"/>
    <property type="project" value="InterPro"/>
</dbReference>
<dbReference type="Pfam" id="PF02371">
    <property type="entry name" value="Transposase_20"/>
    <property type="match status" value="1"/>
</dbReference>
<proteinExistence type="predicted"/>
<dbReference type="RefSeq" id="WP_207231835.1">
    <property type="nucleotide sequence ID" value="NZ_SHKW01000001.1"/>
</dbReference>
<accession>A0A4Q7Z2F0</accession>
<dbReference type="PANTHER" id="PTHR33055">
    <property type="entry name" value="TRANSPOSASE FOR INSERTION SEQUENCE ELEMENT IS1111A"/>
    <property type="match status" value="1"/>
</dbReference>
<dbReference type="PANTHER" id="PTHR33055:SF13">
    <property type="entry name" value="TRANSPOSASE"/>
    <property type="match status" value="1"/>
</dbReference>
<dbReference type="Pfam" id="PF01548">
    <property type="entry name" value="DEDD_Tnp_IS110"/>
    <property type="match status" value="1"/>
</dbReference>
<dbReference type="EMBL" id="SHKW01000001">
    <property type="protein sequence ID" value="RZU43735.1"/>
    <property type="molecule type" value="Genomic_DNA"/>
</dbReference>
<protein>
    <submittedName>
        <fullName evidence="3">Transposase</fullName>
    </submittedName>
</protein>
<reference evidence="3 4" key="1">
    <citation type="submission" date="2019-02" db="EMBL/GenBank/DDBJ databases">
        <title>Genomic Encyclopedia of Archaeal and Bacterial Type Strains, Phase II (KMG-II): from individual species to whole genera.</title>
        <authorList>
            <person name="Goeker M."/>
        </authorList>
    </citation>
    <scope>NUCLEOTIDE SEQUENCE [LARGE SCALE GENOMIC DNA]</scope>
    <source>
        <strain evidence="3 4">DSM 18101</strain>
    </source>
</reference>
<organism evidence="3 4">
    <name type="scientific">Edaphobacter modestus</name>
    <dbReference type="NCBI Taxonomy" id="388466"/>
    <lineage>
        <taxon>Bacteria</taxon>
        <taxon>Pseudomonadati</taxon>
        <taxon>Acidobacteriota</taxon>
        <taxon>Terriglobia</taxon>
        <taxon>Terriglobales</taxon>
        <taxon>Acidobacteriaceae</taxon>
        <taxon>Edaphobacter</taxon>
    </lineage>
</organism>
<evidence type="ECO:0000313" key="3">
    <source>
        <dbReference type="EMBL" id="RZU43735.1"/>
    </source>
</evidence>
<evidence type="ECO:0000313" key="4">
    <source>
        <dbReference type="Proteomes" id="UP000292958"/>
    </source>
</evidence>
<gene>
    <name evidence="3" type="ORF">BDD14_5442</name>
</gene>
<dbReference type="AlphaFoldDB" id="A0A4Q7Z2F0"/>
<feature type="domain" description="Transposase IS116/IS110/IS902 C-terminal" evidence="2">
    <location>
        <begin position="197"/>
        <end position="278"/>
    </location>
</feature>
<dbReference type="InterPro" id="IPR003346">
    <property type="entry name" value="Transposase_20"/>
</dbReference>